<accession>A0A8K0C731</accession>
<organism evidence="1 2">
    <name type="scientific">Ignelater luminosus</name>
    <name type="common">Cucubano</name>
    <name type="synonym">Pyrophorus luminosus</name>
    <dbReference type="NCBI Taxonomy" id="2038154"/>
    <lineage>
        <taxon>Eukaryota</taxon>
        <taxon>Metazoa</taxon>
        <taxon>Ecdysozoa</taxon>
        <taxon>Arthropoda</taxon>
        <taxon>Hexapoda</taxon>
        <taxon>Insecta</taxon>
        <taxon>Pterygota</taxon>
        <taxon>Neoptera</taxon>
        <taxon>Endopterygota</taxon>
        <taxon>Coleoptera</taxon>
        <taxon>Polyphaga</taxon>
        <taxon>Elateriformia</taxon>
        <taxon>Elateroidea</taxon>
        <taxon>Elateridae</taxon>
        <taxon>Agrypninae</taxon>
        <taxon>Pyrophorini</taxon>
        <taxon>Ignelater</taxon>
    </lineage>
</organism>
<gene>
    <name evidence="1" type="ORF">ILUMI_27165</name>
</gene>
<evidence type="ECO:0000313" key="1">
    <source>
        <dbReference type="EMBL" id="KAF2879007.1"/>
    </source>
</evidence>
<sequence>MDRAEVPEEWNKLILKAREKPSSFEVVNLTQESFFNIKAATEKDFLKLVKPSIKIKSIKQLQIEAGVPSISVKDSYQGYWRSSIIRNKVKLPTEMFLKSSYKALKNQKRFYEEIFSKNDQVKAEGSIEVDEDDNSSGCEEF</sequence>
<dbReference type="AlphaFoldDB" id="A0A8K0C731"/>
<comment type="caution">
    <text evidence="1">The sequence shown here is derived from an EMBL/GenBank/DDBJ whole genome shotgun (WGS) entry which is preliminary data.</text>
</comment>
<dbReference type="Proteomes" id="UP000801492">
    <property type="component" value="Unassembled WGS sequence"/>
</dbReference>
<dbReference type="EMBL" id="VTPC01091245">
    <property type="protein sequence ID" value="KAF2879007.1"/>
    <property type="molecule type" value="Genomic_DNA"/>
</dbReference>
<dbReference type="OrthoDB" id="6349457at2759"/>
<protein>
    <submittedName>
        <fullName evidence="1">Uncharacterized protein</fullName>
    </submittedName>
</protein>
<evidence type="ECO:0000313" key="2">
    <source>
        <dbReference type="Proteomes" id="UP000801492"/>
    </source>
</evidence>
<proteinExistence type="predicted"/>
<name>A0A8K0C731_IGNLU</name>
<keyword evidence="2" id="KW-1185">Reference proteome</keyword>
<reference evidence="1" key="1">
    <citation type="submission" date="2019-08" db="EMBL/GenBank/DDBJ databases">
        <title>The genome of the North American firefly Photinus pyralis.</title>
        <authorList>
            <consortium name="Photinus pyralis genome working group"/>
            <person name="Fallon T.R."/>
            <person name="Sander Lower S.E."/>
            <person name="Weng J.-K."/>
        </authorList>
    </citation>
    <scope>NUCLEOTIDE SEQUENCE</scope>
    <source>
        <strain evidence="1">TRF0915ILg1</strain>
        <tissue evidence="1">Whole body</tissue>
    </source>
</reference>